<organism evidence="1 2">
    <name type="scientific">Lutibacter aestuarii</name>
    <dbReference type="NCBI Taxonomy" id="861111"/>
    <lineage>
        <taxon>Bacteria</taxon>
        <taxon>Pseudomonadati</taxon>
        <taxon>Bacteroidota</taxon>
        <taxon>Flavobacteriia</taxon>
        <taxon>Flavobacteriales</taxon>
        <taxon>Flavobacteriaceae</taxon>
        <taxon>Lutibacter</taxon>
    </lineage>
</organism>
<comment type="caution">
    <text evidence="1">The sequence shown here is derived from an EMBL/GenBank/DDBJ whole genome shotgun (WGS) entry which is preliminary data.</text>
</comment>
<sequence length="210" mass="24436">MKIQEIVSTYFSSTFENNLLQEISTYGILKNAEPDKIILEVRRHVELIPLIVTGVAKVKRRDGKGNGIFLHYLSSKQTSAIALTFAVERKKSEIRIETESNVTYIAIPSEVVNSWFVKYSSWRSFYFKLNREQTSFLIEKINDIAFEKLEYRIVKYLETTSLVNNDNVVEKKHFDIARDLKVSREAVSRILEKLEKEEVVTLGRNRIILN</sequence>
<reference evidence="2" key="1">
    <citation type="journal article" date="2019" name="Int. J. Syst. Evol. Microbiol.">
        <title>The Global Catalogue of Microorganisms (GCM) 10K type strain sequencing project: providing services to taxonomists for standard genome sequencing and annotation.</title>
        <authorList>
            <consortium name="The Broad Institute Genomics Platform"/>
            <consortium name="The Broad Institute Genome Sequencing Center for Infectious Disease"/>
            <person name="Wu L."/>
            <person name="Ma J."/>
        </authorList>
    </citation>
    <scope>NUCLEOTIDE SEQUENCE [LARGE SCALE GENOMIC DNA]</scope>
    <source>
        <strain evidence="2">CCUG 60022</strain>
    </source>
</reference>
<dbReference type="Gene3D" id="2.60.120.10">
    <property type="entry name" value="Jelly Rolls"/>
    <property type="match status" value="1"/>
</dbReference>
<protein>
    <submittedName>
        <fullName evidence="1">Crp/Fnr family transcriptional regulator</fullName>
    </submittedName>
</protein>
<name>A0ABW2Z4X0_9FLAO</name>
<dbReference type="Gene3D" id="1.10.10.10">
    <property type="entry name" value="Winged helix-like DNA-binding domain superfamily/Winged helix DNA-binding domain"/>
    <property type="match status" value="1"/>
</dbReference>
<accession>A0ABW2Z4X0</accession>
<dbReference type="InterPro" id="IPR036388">
    <property type="entry name" value="WH-like_DNA-bd_sf"/>
</dbReference>
<dbReference type="EMBL" id="JBHTIC010000007">
    <property type="protein sequence ID" value="MFD0761881.1"/>
    <property type="molecule type" value="Genomic_DNA"/>
</dbReference>
<dbReference type="SUPFAM" id="SSF46785">
    <property type="entry name" value="Winged helix' DNA-binding domain"/>
    <property type="match status" value="1"/>
</dbReference>
<proteinExistence type="predicted"/>
<keyword evidence="2" id="KW-1185">Reference proteome</keyword>
<gene>
    <name evidence="1" type="ORF">ACFQZW_07290</name>
</gene>
<dbReference type="InterPro" id="IPR018490">
    <property type="entry name" value="cNMP-bd_dom_sf"/>
</dbReference>
<dbReference type="InterPro" id="IPR036390">
    <property type="entry name" value="WH_DNA-bd_sf"/>
</dbReference>
<evidence type="ECO:0000313" key="2">
    <source>
        <dbReference type="Proteomes" id="UP001597032"/>
    </source>
</evidence>
<dbReference type="InterPro" id="IPR014710">
    <property type="entry name" value="RmlC-like_jellyroll"/>
</dbReference>
<evidence type="ECO:0000313" key="1">
    <source>
        <dbReference type="EMBL" id="MFD0761881.1"/>
    </source>
</evidence>
<dbReference type="Proteomes" id="UP001597032">
    <property type="component" value="Unassembled WGS sequence"/>
</dbReference>
<dbReference type="SUPFAM" id="SSF51206">
    <property type="entry name" value="cAMP-binding domain-like"/>
    <property type="match status" value="1"/>
</dbReference>
<dbReference type="RefSeq" id="WP_298265797.1">
    <property type="nucleotide sequence ID" value="NZ_JBHTIC010000007.1"/>
</dbReference>